<accession>A0A9E7G4P9</accession>
<evidence type="ECO:0000313" key="3">
    <source>
        <dbReference type="Proteomes" id="UP001055439"/>
    </source>
</evidence>
<dbReference type="EMBL" id="CP097508">
    <property type="protein sequence ID" value="URE08201.1"/>
    <property type="molecule type" value="Genomic_DNA"/>
</dbReference>
<evidence type="ECO:0000256" key="1">
    <source>
        <dbReference type="SAM" id="MobiDB-lite"/>
    </source>
</evidence>
<protein>
    <submittedName>
        <fullName evidence="2">Uncharacterized protein</fullName>
    </submittedName>
</protein>
<gene>
    <name evidence="2" type="ORF">MUK42_35603</name>
</gene>
<sequence length="109" mass="12090">MPWSLFLPPHRDTRGENTTSSGTFASVCSVLAGARRDYGRRAKSDGNIYNVAREDGLARRNQLIRATGNGAARVHKSFQVSDSARTQHHLGSPLLISDSSPWTRFLFLF</sequence>
<reference evidence="2" key="1">
    <citation type="submission" date="2022-05" db="EMBL/GenBank/DDBJ databases">
        <title>The Musa troglodytarum L. genome provides insights into the mechanism of non-climacteric behaviour and enrichment of carotenoids.</title>
        <authorList>
            <person name="Wang J."/>
        </authorList>
    </citation>
    <scope>NUCLEOTIDE SEQUENCE</scope>
    <source>
        <tissue evidence="2">Leaf</tissue>
    </source>
</reference>
<dbReference type="AlphaFoldDB" id="A0A9E7G4P9"/>
<evidence type="ECO:0000313" key="2">
    <source>
        <dbReference type="EMBL" id="URE08201.1"/>
    </source>
</evidence>
<name>A0A9E7G4P9_9LILI</name>
<organism evidence="2 3">
    <name type="scientific">Musa troglodytarum</name>
    <name type="common">fe'i banana</name>
    <dbReference type="NCBI Taxonomy" id="320322"/>
    <lineage>
        <taxon>Eukaryota</taxon>
        <taxon>Viridiplantae</taxon>
        <taxon>Streptophyta</taxon>
        <taxon>Embryophyta</taxon>
        <taxon>Tracheophyta</taxon>
        <taxon>Spermatophyta</taxon>
        <taxon>Magnoliopsida</taxon>
        <taxon>Liliopsida</taxon>
        <taxon>Zingiberales</taxon>
        <taxon>Musaceae</taxon>
        <taxon>Musa</taxon>
    </lineage>
</organism>
<dbReference type="Proteomes" id="UP001055439">
    <property type="component" value="Chromosome 6"/>
</dbReference>
<keyword evidence="3" id="KW-1185">Reference proteome</keyword>
<feature type="region of interest" description="Disordered" evidence="1">
    <location>
        <begin position="1"/>
        <end position="21"/>
    </location>
</feature>
<proteinExistence type="predicted"/>